<dbReference type="InterPro" id="IPR043038">
    <property type="entry name" value="VbhA_sf"/>
</dbReference>
<dbReference type="Gene3D" id="1.10.8.1050">
    <property type="entry name" value="Antitoxin VbhA-like"/>
    <property type="match status" value="1"/>
</dbReference>
<dbReference type="STRING" id="1390249.BHU72_00785"/>
<dbReference type="AlphaFoldDB" id="A0A1E5L9Y1"/>
<reference evidence="2 3" key="1">
    <citation type="submission" date="2016-09" db="EMBL/GenBank/DDBJ databases">
        <title>Desulfuribacillus arsenicus sp. nov., an obligately anaerobic, dissimilatory arsenic- and antimonate-reducing bacterium isolated from anoxic sediments.</title>
        <authorList>
            <person name="Abin C.A."/>
            <person name="Hollibaugh J.T."/>
        </authorList>
    </citation>
    <scope>NUCLEOTIDE SEQUENCE [LARGE SCALE GENOMIC DNA]</scope>
    <source>
        <strain evidence="2 3">MLFW-2</strain>
    </source>
</reference>
<feature type="domain" description="Antitoxin VbhA" evidence="1">
    <location>
        <begin position="9"/>
        <end position="52"/>
    </location>
</feature>
<dbReference type="InterPro" id="IPR033788">
    <property type="entry name" value="VbhA-like"/>
</dbReference>
<dbReference type="Pfam" id="PF18495">
    <property type="entry name" value="VbhA"/>
    <property type="match status" value="1"/>
</dbReference>
<gene>
    <name evidence="2" type="ORF">BHU72_00785</name>
</gene>
<name>A0A1E5L9Y1_9FIRM</name>
<dbReference type="Proteomes" id="UP000095255">
    <property type="component" value="Unassembled WGS sequence"/>
</dbReference>
<dbReference type="CDD" id="cd11586">
    <property type="entry name" value="VbhA_like"/>
    <property type="match status" value="1"/>
</dbReference>
<evidence type="ECO:0000313" key="3">
    <source>
        <dbReference type="Proteomes" id="UP000095255"/>
    </source>
</evidence>
<dbReference type="EMBL" id="MJAT01000001">
    <property type="protein sequence ID" value="OEH86834.1"/>
    <property type="molecule type" value="Genomic_DNA"/>
</dbReference>
<keyword evidence="3" id="KW-1185">Reference proteome</keyword>
<comment type="caution">
    <text evidence="2">The sequence shown here is derived from an EMBL/GenBank/DDBJ whole genome shotgun (WGS) entry which is preliminary data.</text>
</comment>
<dbReference type="RefSeq" id="WP_069700712.1">
    <property type="nucleotide sequence ID" value="NZ_MJAT01000001.1"/>
</dbReference>
<organism evidence="2 3">
    <name type="scientific">Desulfuribacillus stibiiarsenatis</name>
    <dbReference type="NCBI Taxonomy" id="1390249"/>
    <lineage>
        <taxon>Bacteria</taxon>
        <taxon>Bacillati</taxon>
        <taxon>Bacillota</taxon>
        <taxon>Desulfuribacillia</taxon>
        <taxon>Desulfuribacillales</taxon>
        <taxon>Desulfuribacillaceae</taxon>
        <taxon>Desulfuribacillus</taxon>
    </lineage>
</organism>
<accession>A0A1E5L9Y1</accession>
<dbReference type="InterPro" id="IPR041535">
    <property type="entry name" value="VbhA"/>
</dbReference>
<dbReference type="OrthoDB" id="1799330at2"/>
<protein>
    <recommendedName>
        <fullName evidence="1">Antitoxin VbhA domain-containing protein</fullName>
    </recommendedName>
</protein>
<sequence length="66" mass="6967">MSPEQQSRRVTAVKLANAVNKIEGATVTSQAKMLSAKWARGEISGAEMKAALVAEHAHSAVGKPHE</sequence>
<proteinExistence type="predicted"/>
<evidence type="ECO:0000259" key="1">
    <source>
        <dbReference type="Pfam" id="PF18495"/>
    </source>
</evidence>
<evidence type="ECO:0000313" key="2">
    <source>
        <dbReference type="EMBL" id="OEH86834.1"/>
    </source>
</evidence>